<dbReference type="PANTHER" id="PTHR11552">
    <property type="entry name" value="GLUCOSE-METHANOL-CHOLINE GMC OXIDOREDUCTASE"/>
    <property type="match status" value="1"/>
</dbReference>
<dbReference type="PROSITE" id="PS00624">
    <property type="entry name" value="GMC_OXRED_2"/>
    <property type="match status" value="1"/>
</dbReference>
<gene>
    <name evidence="11" type="ORF">UMAG_03551</name>
</gene>
<dbReference type="Pfam" id="PF05199">
    <property type="entry name" value="GMC_oxred_C"/>
    <property type="match status" value="1"/>
</dbReference>
<feature type="domain" description="Glucose-methanol-choline oxidoreductase N-terminal" evidence="9">
    <location>
        <begin position="112"/>
        <end position="135"/>
    </location>
</feature>
<dbReference type="PANTHER" id="PTHR11552:SF201">
    <property type="entry name" value="GLUCOSE-METHANOL-CHOLINE OXIDOREDUCTASE N-TERMINAL DOMAIN-CONTAINING PROTEIN"/>
    <property type="match status" value="1"/>
</dbReference>
<comment type="cofactor">
    <cofactor evidence="1">
        <name>FAD</name>
        <dbReference type="ChEBI" id="CHEBI:57692"/>
    </cofactor>
</comment>
<dbReference type="InterPro" id="IPR036188">
    <property type="entry name" value="FAD/NAD-bd_sf"/>
</dbReference>
<feature type="active site" description="Proton donor" evidence="6">
    <location>
        <position position="572"/>
    </location>
</feature>
<evidence type="ECO:0000256" key="8">
    <source>
        <dbReference type="SAM" id="SignalP"/>
    </source>
</evidence>
<dbReference type="Pfam" id="PF00732">
    <property type="entry name" value="GMC_oxred_N"/>
    <property type="match status" value="1"/>
</dbReference>
<dbReference type="GO" id="GO:0016491">
    <property type="term" value="F:oxidoreductase activity"/>
    <property type="evidence" value="ECO:0000318"/>
    <property type="project" value="GO_Central"/>
</dbReference>
<evidence type="ECO:0000313" key="12">
    <source>
        <dbReference type="Proteomes" id="UP000000561"/>
    </source>
</evidence>
<dbReference type="InterPro" id="IPR000172">
    <property type="entry name" value="GMC_OxRdtase_N"/>
</dbReference>
<dbReference type="EMBL" id="CM003148">
    <property type="protein sequence ID" value="KIS68464.1"/>
    <property type="molecule type" value="Genomic_DNA"/>
</dbReference>
<evidence type="ECO:0000256" key="3">
    <source>
        <dbReference type="ARBA" id="ARBA00022630"/>
    </source>
</evidence>
<evidence type="ECO:0000256" key="5">
    <source>
        <dbReference type="ARBA" id="ARBA00023002"/>
    </source>
</evidence>
<evidence type="ECO:0000259" key="10">
    <source>
        <dbReference type="PROSITE" id="PS00624"/>
    </source>
</evidence>
<dbReference type="Proteomes" id="UP000000561">
    <property type="component" value="Chromosome 9"/>
</dbReference>
<dbReference type="SUPFAM" id="SSF54373">
    <property type="entry name" value="FAD-linked reductases, C-terminal domain"/>
    <property type="match status" value="1"/>
</dbReference>
<keyword evidence="12" id="KW-1185">Reference proteome</keyword>
<keyword evidence="3 7" id="KW-0285">Flavoprotein</keyword>
<evidence type="ECO:0000259" key="9">
    <source>
        <dbReference type="PROSITE" id="PS00623"/>
    </source>
</evidence>
<dbReference type="Gene3D" id="3.30.560.10">
    <property type="entry name" value="Glucose Oxidase, domain 3"/>
    <property type="match status" value="1"/>
</dbReference>
<comment type="similarity">
    <text evidence="2 7">Belongs to the GMC oxidoreductase family.</text>
</comment>
<dbReference type="Gene3D" id="3.50.50.60">
    <property type="entry name" value="FAD/NAD(P)-binding domain"/>
    <property type="match status" value="1"/>
</dbReference>
<organism evidence="11 12">
    <name type="scientific">Mycosarcoma maydis</name>
    <name type="common">Corn smut fungus</name>
    <name type="synonym">Ustilago maydis</name>
    <dbReference type="NCBI Taxonomy" id="5270"/>
    <lineage>
        <taxon>Eukaryota</taxon>
        <taxon>Fungi</taxon>
        <taxon>Dikarya</taxon>
        <taxon>Basidiomycota</taxon>
        <taxon>Ustilaginomycotina</taxon>
        <taxon>Ustilaginomycetes</taxon>
        <taxon>Ustilaginales</taxon>
        <taxon>Ustilaginaceae</taxon>
        <taxon>Mycosarcoma</taxon>
    </lineage>
</organism>
<dbReference type="InterPro" id="IPR027424">
    <property type="entry name" value="Glucose_Oxidase_domain_2"/>
</dbReference>
<protein>
    <recommendedName>
        <fullName evidence="9 10">Glucose-methanol-choline oxidoreductase N-terminal domain-containing protein</fullName>
    </recommendedName>
</protein>
<dbReference type="eggNOG" id="KOG1238">
    <property type="taxonomic scope" value="Eukaryota"/>
</dbReference>
<keyword evidence="8" id="KW-0732">Signal</keyword>
<evidence type="ECO:0000256" key="6">
    <source>
        <dbReference type="PIRSR" id="PIRSR000137-1"/>
    </source>
</evidence>
<evidence type="ECO:0000256" key="7">
    <source>
        <dbReference type="RuleBase" id="RU003968"/>
    </source>
</evidence>
<proteinExistence type="inferred from homology"/>
<dbReference type="VEuPathDB" id="FungiDB:UMAG_03551"/>
<dbReference type="InterPro" id="IPR007867">
    <property type="entry name" value="GMC_OxRtase_C"/>
</dbReference>
<feature type="chain" id="PRO_5002240491" description="Glucose-methanol-choline oxidoreductase N-terminal domain-containing protein" evidence="8">
    <location>
        <begin position="24"/>
        <end position="634"/>
    </location>
</feature>
<feature type="active site" description="Proton acceptor" evidence="6">
    <location>
        <position position="615"/>
    </location>
</feature>
<accession>A0A0D1DW37</accession>
<evidence type="ECO:0000256" key="1">
    <source>
        <dbReference type="ARBA" id="ARBA00001974"/>
    </source>
</evidence>
<feature type="signal peptide" evidence="8">
    <location>
        <begin position="1"/>
        <end position="23"/>
    </location>
</feature>
<dbReference type="InParanoid" id="A0A0D1DW37"/>
<dbReference type="GO" id="GO:0050660">
    <property type="term" value="F:flavin adenine dinucleotide binding"/>
    <property type="evidence" value="ECO:0007669"/>
    <property type="project" value="InterPro"/>
</dbReference>
<keyword evidence="4 7" id="KW-0274">FAD</keyword>
<dbReference type="Gene3D" id="4.10.450.10">
    <property type="entry name" value="Glucose Oxidase, domain 2"/>
    <property type="match status" value="1"/>
</dbReference>
<name>A0A0D1DW37_MYCMD</name>
<dbReference type="GO" id="GO:0016614">
    <property type="term" value="F:oxidoreductase activity, acting on CH-OH group of donors"/>
    <property type="evidence" value="ECO:0007669"/>
    <property type="project" value="InterPro"/>
</dbReference>
<dbReference type="GeneID" id="23563974"/>
<dbReference type="PROSITE" id="PS00623">
    <property type="entry name" value="GMC_OXRED_1"/>
    <property type="match status" value="1"/>
</dbReference>
<dbReference type="InterPro" id="IPR012132">
    <property type="entry name" value="GMC_OxRdtase"/>
</dbReference>
<dbReference type="OrthoDB" id="269227at2759"/>
<dbReference type="PIRSF" id="PIRSF000137">
    <property type="entry name" value="Alcohol_oxidase"/>
    <property type="match status" value="1"/>
</dbReference>
<feature type="domain" description="Glucose-methanol-choline oxidoreductase N-terminal" evidence="10">
    <location>
        <begin position="330"/>
        <end position="344"/>
    </location>
</feature>
<keyword evidence="5" id="KW-0560">Oxidoreductase</keyword>
<evidence type="ECO:0000256" key="4">
    <source>
        <dbReference type="ARBA" id="ARBA00022827"/>
    </source>
</evidence>
<reference evidence="11 12" key="1">
    <citation type="journal article" date="2006" name="Nature">
        <title>Insights from the genome of the biotrophic fungal plant pathogen Ustilago maydis.</title>
        <authorList>
            <person name="Kamper J."/>
            <person name="Kahmann R."/>
            <person name="Bolker M."/>
            <person name="Ma L.J."/>
            <person name="Brefort T."/>
            <person name="Saville B.J."/>
            <person name="Banuett F."/>
            <person name="Kronstad J.W."/>
            <person name="Gold S.E."/>
            <person name="Muller O."/>
            <person name="Perlin M.H."/>
            <person name="Wosten H.A."/>
            <person name="de Vries R."/>
            <person name="Ruiz-Herrera J."/>
            <person name="Reynaga-Pena C.G."/>
            <person name="Snetselaar K."/>
            <person name="McCann M."/>
            <person name="Perez-Martin J."/>
            <person name="Feldbrugge M."/>
            <person name="Basse C.W."/>
            <person name="Steinberg G."/>
            <person name="Ibeas J.I."/>
            <person name="Holloman W."/>
            <person name="Guzman P."/>
            <person name="Farman M."/>
            <person name="Stajich J.E."/>
            <person name="Sentandreu R."/>
            <person name="Gonzalez-Prieto J.M."/>
            <person name="Kennell J.C."/>
            <person name="Molina L."/>
            <person name="Schirawski J."/>
            <person name="Mendoza-Mendoza A."/>
            <person name="Greilinger D."/>
            <person name="Munch K."/>
            <person name="Rossel N."/>
            <person name="Scherer M."/>
            <person name="Vranes M."/>
            <person name="Ladendorf O."/>
            <person name="Vincon V."/>
            <person name="Fuchs U."/>
            <person name="Sandrock B."/>
            <person name="Meng S."/>
            <person name="Ho E.C."/>
            <person name="Cahill M.J."/>
            <person name="Boyce K.J."/>
            <person name="Klose J."/>
            <person name="Klosterman S.J."/>
            <person name="Deelstra H.J."/>
            <person name="Ortiz-Castellanos L."/>
            <person name="Li W."/>
            <person name="Sanchez-Alonso P."/>
            <person name="Schreier P.H."/>
            <person name="Hauser-Hahn I."/>
            <person name="Vaupel M."/>
            <person name="Koopmann E."/>
            <person name="Friedrich G."/>
            <person name="Voss H."/>
            <person name="Schluter T."/>
            <person name="Margolis J."/>
            <person name="Platt D."/>
            <person name="Swimmer C."/>
            <person name="Gnirke A."/>
            <person name="Chen F."/>
            <person name="Vysotskaia V."/>
            <person name="Mannhaupt G."/>
            <person name="Guldener U."/>
            <person name="Munsterkotter M."/>
            <person name="Haase D."/>
            <person name="Oesterheld M."/>
            <person name="Mewes H.W."/>
            <person name="Mauceli E.W."/>
            <person name="DeCaprio D."/>
            <person name="Wade C.M."/>
            <person name="Butler J."/>
            <person name="Young S."/>
            <person name="Jaffe D.B."/>
            <person name="Calvo S."/>
            <person name="Nusbaum C."/>
            <person name="Galagan J."/>
            <person name="Birren B.W."/>
        </authorList>
    </citation>
    <scope>NUCLEOTIDE SEQUENCE [LARGE SCALE GENOMIC DNA]</scope>
    <source>
        <strain evidence="12">DSM 14603 / FGSC 9021 / UM521</strain>
    </source>
</reference>
<evidence type="ECO:0000313" key="11">
    <source>
        <dbReference type="EMBL" id="KIS68464.1"/>
    </source>
</evidence>
<dbReference type="SUPFAM" id="SSF51905">
    <property type="entry name" value="FAD/NAD(P)-binding domain"/>
    <property type="match status" value="1"/>
</dbReference>
<evidence type="ECO:0000256" key="2">
    <source>
        <dbReference type="ARBA" id="ARBA00010790"/>
    </source>
</evidence>
<sequence>MHLTKPFAALAGIVLLSLSSVSAAIVTDASKISNNKYDYIIVGGGLAGLTVANRLSANSAVKVLVIEAGNDERANPDVYNVDNYGKAFGNDLTFKFNTVPQVGGRTKAPLGGRTLGGSTSINGAAWNRASRAQYDALGALINSADAGWNWNGLLGYMKKSENFVAPNQDQRNLGAKWDPSVHGTSGPLEIGFTQIRNNNRRSTTNVGGASQQWKRMFTGPQQPAFIKAVGETLGVQQVDDQCSGQANSVAFTPNSIGVNGQRTSAASAYYTPVQNRDNLTILTGTMAKNLLWDAATSSNLLRSSGVVVQQGRNGNQIRLVANKEVILAAGALNTPVLLQRSGVGAKTDLNSIGVDQRIELAGVGKNLQDQTMTTIGSRANVNYAGGGPSATIAMPNIQQIMSNSTAVRSYITSNLDGWANQLLSQGHVASKEGVLAQWRSAISLIFDQKAPVVELFFDTGFPANSYGIDIWTLLPFSRGSIRATSQNPYDGARIDPNYFGLPIDMDMQVASLRASRRVLQNSNLRSLTYNGETTPGFSLIPDGPNSGRYSRWRDWILGTLPNGGSGFAAVSHQLGTAAMGSRSLGAVVDAKFKVYGTSNVRVVDASVLPVQISAHLSSTLYGVAEKAADTILAR</sequence>
<dbReference type="KEGG" id="uma:UMAG_03551"/>
<dbReference type="AlphaFoldDB" id="A0A0D1DW37"/>
<dbReference type="RefSeq" id="XP_011389987.1">
    <property type="nucleotide sequence ID" value="XM_011391685.1"/>
</dbReference>
<dbReference type="OMA" id="SMWSNEY"/>